<reference evidence="13" key="1">
    <citation type="submission" date="2021-07" db="EMBL/GenBank/DDBJ databases">
        <title>Neiella marina sp. nov., isolated from the intestinal content of sea cucumber Apostichopus japonicus.</title>
        <authorList>
            <person name="Bai X."/>
        </authorList>
    </citation>
    <scope>NUCLEOTIDE SEQUENCE</scope>
    <source>
        <strain evidence="13">126</strain>
    </source>
</reference>
<gene>
    <name evidence="13" type="ORF">K0504_07680</name>
</gene>
<sequence length="872" mass="94697">MFASNKLAAAVRYAVFGAAAASTAAAIPAYAEDAGADDAERIQVTGSRIKRTDMEGSSPVSIIDMGEVAKAGEFSIADMLRNSNLNTFGSFSESSGSTWQSQSNINLRGAGAERTLVLINGRRLPGSPTMGGTAVNLNTIPTAAIERIEVLTDGASAVYGSDAVAGVVNIITKRDYDGAEISATLTSPDQEGGDEWKAHAVAGITGDKGSATVSIEHLSRDIIYQRDRWYSRATGHDATDYGDTTGISVYARNFLDFTAGQFAPMAACDNEAMAGGGNIYDWGDGDFVCGYDYTSEAADHADRDYTAGYLSADYEISSDVSMNVMAMFTRNETFGRYAPAAGWFNVGAGQVALTPGYNAPTDENGNNLNAGRVYYRFTDVGTRDTTVVDYTTDIQVGFTGELEGYTWDVSYHYNKQDNQSTGTGYVHRPTIETLVADGEWNFGPEGNDEATVASIAHQTTADNVMDFHMWNAGVSFEAFDLPAGTVGWYFGAEYIDYDYTSTVDAESAAGEIIGSSGNGSGGSRDVTAFFGEAAVPVLENLELSIALRYDDYSDFGDNVAPKVAARYEPMDGLIVRASYGEGFRAPALSDLYAADSFSADDATDYHYCEVQGTSASDCDEEQYDVTRQSNEDLDAEDSSFYNIGVVWDVTENFNAGLEYYNLEVEDVITFVSLDALLKEEAEVGYGNLALGEVLRLNDNPDGKILEATTPQVNGNKFETSGLDLTLNYHGLATSFGEFGSNLDLTYVLNYDDEEYYDGPVNDKIGRNGLPEMRFTWKVDWEMNNHSAYISAQYIDSQAETEDPETYEQIGHLGSQTTWDASYSYATPWNATATMGVRNLTDRDPILDSNLQYDSDLYSIYGRTYFATYTQKF</sequence>
<evidence type="ECO:0000313" key="13">
    <source>
        <dbReference type="EMBL" id="MBW8190913.1"/>
    </source>
</evidence>
<keyword evidence="4 8" id="KW-0812">Transmembrane</keyword>
<evidence type="ECO:0000256" key="6">
    <source>
        <dbReference type="ARBA" id="ARBA00023136"/>
    </source>
</evidence>
<keyword evidence="7 8" id="KW-0998">Cell outer membrane</keyword>
<dbReference type="SUPFAM" id="SSF56935">
    <property type="entry name" value="Porins"/>
    <property type="match status" value="1"/>
</dbReference>
<dbReference type="Gene3D" id="2.40.170.20">
    <property type="entry name" value="TonB-dependent receptor, beta-barrel domain"/>
    <property type="match status" value="1"/>
</dbReference>
<evidence type="ECO:0000256" key="7">
    <source>
        <dbReference type="ARBA" id="ARBA00023237"/>
    </source>
</evidence>
<keyword evidence="3 8" id="KW-1134">Transmembrane beta strand</keyword>
<dbReference type="PROSITE" id="PS52016">
    <property type="entry name" value="TONB_DEPENDENT_REC_3"/>
    <property type="match status" value="1"/>
</dbReference>
<evidence type="ECO:0000259" key="12">
    <source>
        <dbReference type="Pfam" id="PF07715"/>
    </source>
</evidence>
<comment type="caution">
    <text evidence="13">The sequence shown here is derived from an EMBL/GenBank/DDBJ whole genome shotgun (WGS) entry which is preliminary data.</text>
</comment>
<keyword evidence="5 9" id="KW-0798">TonB box</keyword>
<evidence type="ECO:0000256" key="1">
    <source>
        <dbReference type="ARBA" id="ARBA00004571"/>
    </source>
</evidence>
<feature type="signal peptide" evidence="10">
    <location>
        <begin position="1"/>
        <end position="31"/>
    </location>
</feature>
<evidence type="ECO:0000256" key="3">
    <source>
        <dbReference type="ARBA" id="ARBA00022452"/>
    </source>
</evidence>
<dbReference type="InterPro" id="IPR039426">
    <property type="entry name" value="TonB-dep_rcpt-like"/>
</dbReference>
<dbReference type="EMBL" id="JAHZSS010000007">
    <property type="protein sequence ID" value="MBW8190913.1"/>
    <property type="molecule type" value="Genomic_DNA"/>
</dbReference>
<proteinExistence type="inferred from homology"/>
<evidence type="ECO:0000256" key="10">
    <source>
        <dbReference type="SAM" id="SignalP"/>
    </source>
</evidence>
<accession>A0ABS7EG60</accession>
<keyword evidence="14" id="KW-1185">Reference proteome</keyword>
<dbReference type="InterPro" id="IPR000531">
    <property type="entry name" value="Beta-barrel_TonB"/>
</dbReference>
<keyword evidence="6 8" id="KW-0472">Membrane</keyword>
<dbReference type="RefSeq" id="WP_220103598.1">
    <property type="nucleotide sequence ID" value="NZ_JAHZSS010000007.1"/>
</dbReference>
<evidence type="ECO:0000256" key="2">
    <source>
        <dbReference type="ARBA" id="ARBA00022448"/>
    </source>
</evidence>
<keyword evidence="13" id="KW-0675">Receptor</keyword>
<organism evidence="13 14">
    <name type="scientific">Neiella holothuriorum</name>
    <dbReference type="NCBI Taxonomy" id="2870530"/>
    <lineage>
        <taxon>Bacteria</taxon>
        <taxon>Pseudomonadati</taxon>
        <taxon>Pseudomonadota</taxon>
        <taxon>Gammaproteobacteria</taxon>
        <taxon>Alteromonadales</taxon>
        <taxon>Echinimonadaceae</taxon>
        <taxon>Neiella</taxon>
    </lineage>
</organism>
<dbReference type="CDD" id="cd01347">
    <property type="entry name" value="ligand_gated_channel"/>
    <property type="match status" value="1"/>
</dbReference>
<evidence type="ECO:0000256" key="4">
    <source>
        <dbReference type="ARBA" id="ARBA00022692"/>
    </source>
</evidence>
<comment type="subcellular location">
    <subcellularLocation>
        <location evidence="1 8">Cell outer membrane</location>
        <topology evidence="1 8">Multi-pass membrane protein</topology>
    </subcellularLocation>
</comment>
<feature type="domain" description="TonB-dependent receptor plug" evidence="12">
    <location>
        <begin position="54"/>
        <end position="167"/>
    </location>
</feature>
<evidence type="ECO:0000313" key="14">
    <source>
        <dbReference type="Proteomes" id="UP001166251"/>
    </source>
</evidence>
<feature type="chain" id="PRO_5046032943" evidence="10">
    <location>
        <begin position="32"/>
        <end position="872"/>
    </location>
</feature>
<dbReference type="InterPro" id="IPR036942">
    <property type="entry name" value="Beta-barrel_TonB_sf"/>
</dbReference>
<keyword evidence="2 8" id="KW-0813">Transport</keyword>
<dbReference type="PANTHER" id="PTHR47234:SF2">
    <property type="entry name" value="TONB-DEPENDENT RECEPTOR"/>
    <property type="match status" value="1"/>
</dbReference>
<evidence type="ECO:0000256" key="5">
    <source>
        <dbReference type="ARBA" id="ARBA00023077"/>
    </source>
</evidence>
<dbReference type="PANTHER" id="PTHR47234">
    <property type="match status" value="1"/>
</dbReference>
<protein>
    <submittedName>
        <fullName evidence="13">TonB-dependent receptor</fullName>
    </submittedName>
</protein>
<evidence type="ECO:0000256" key="9">
    <source>
        <dbReference type="RuleBase" id="RU003357"/>
    </source>
</evidence>
<evidence type="ECO:0000259" key="11">
    <source>
        <dbReference type="Pfam" id="PF00593"/>
    </source>
</evidence>
<dbReference type="Proteomes" id="UP001166251">
    <property type="component" value="Unassembled WGS sequence"/>
</dbReference>
<dbReference type="Gene3D" id="2.170.130.10">
    <property type="entry name" value="TonB-dependent receptor, plug domain"/>
    <property type="match status" value="1"/>
</dbReference>
<dbReference type="Pfam" id="PF00593">
    <property type="entry name" value="TonB_dep_Rec_b-barrel"/>
    <property type="match status" value="1"/>
</dbReference>
<keyword evidence="10" id="KW-0732">Signal</keyword>
<dbReference type="InterPro" id="IPR012910">
    <property type="entry name" value="Plug_dom"/>
</dbReference>
<comment type="similarity">
    <text evidence="8 9">Belongs to the TonB-dependent receptor family.</text>
</comment>
<feature type="domain" description="TonB-dependent receptor-like beta-barrel" evidence="11">
    <location>
        <begin position="353"/>
        <end position="839"/>
    </location>
</feature>
<dbReference type="Pfam" id="PF07715">
    <property type="entry name" value="Plug"/>
    <property type="match status" value="1"/>
</dbReference>
<dbReference type="InterPro" id="IPR037066">
    <property type="entry name" value="Plug_dom_sf"/>
</dbReference>
<name>A0ABS7EG60_9GAMM</name>
<evidence type="ECO:0000256" key="8">
    <source>
        <dbReference type="PROSITE-ProRule" id="PRU01360"/>
    </source>
</evidence>